<dbReference type="Proteomes" id="UP000638648">
    <property type="component" value="Unassembled WGS sequence"/>
</dbReference>
<sequence>MTACTWAPPGWQGEAGVARRDITPPVGIRAKNWGAARTDVSTGNHRPLSLTALALRSSPDSDPLVLITADLSVWRRAEEEWSVRGAVLDAHGLNPARLMLHLTHTHSSPTIHALDVDEPGGAGVSDYLDLLRDAAVAATGDALAACAPATMTVATGRSGVATCRDLPWQQRYVVGFNPEAPADDTLLVARVSGADGQVLATIVNYACHPTTLAWENTLVSPDFVGALREVVETATSGAPCLFLQGASGDLAPREQYTGDPGLADRNGLGIGHAALAALHTLPLPSHGLALEEIVESGAPLAAWRPRPATWQSTIAVDRTELSVPAKPLPSFEELERRWAHIDPGARAERLRRARTQRTNLPVGTTTVQPVWTWRVGELVFVGQPGEAYSYFQRELRQGIPAEGVFVLNLVNGASLGYLPPADAYGKDIYQVWQTAFGSGALEQVTEHAVTRAKELLAEL</sequence>
<dbReference type="RefSeq" id="WP_192751173.1">
    <property type="nucleotide sequence ID" value="NZ_BAABJL010000175.1"/>
</dbReference>
<comment type="caution">
    <text evidence="1">The sequence shown here is derived from an EMBL/GenBank/DDBJ whole genome shotgun (WGS) entry which is preliminary data.</text>
</comment>
<keyword evidence="2" id="KW-1185">Reference proteome</keyword>
<dbReference type="EMBL" id="JADBEM010000001">
    <property type="protein sequence ID" value="MBE1607183.1"/>
    <property type="molecule type" value="Genomic_DNA"/>
</dbReference>
<gene>
    <name evidence="1" type="ORF">HEB94_004031</name>
</gene>
<dbReference type="AlphaFoldDB" id="A0A927MYR8"/>
<evidence type="ECO:0000313" key="1">
    <source>
        <dbReference type="EMBL" id="MBE1607183.1"/>
    </source>
</evidence>
<protein>
    <recommendedName>
        <fullName evidence="3">Neutral/alkaline non-lysosomal ceramidase, N-terminal</fullName>
    </recommendedName>
</protein>
<proteinExistence type="predicted"/>
<organism evidence="1 2">
    <name type="scientific">Actinopolymorpha pittospori</name>
    <dbReference type="NCBI Taxonomy" id="648752"/>
    <lineage>
        <taxon>Bacteria</taxon>
        <taxon>Bacillati</taxon>
        <taxon>Actinomycetota</taxon>
        <taxon>Actinomycetes</taxon>
        <taxon>Propionibacteriales</taxon>
        <taxon>Actinopolymorphaceae</taxon>
        <taxon>Actinopolymorpha</taxon>
    </lineage>
</organism>
<accession>A0A927MYR8</accession>
<evidence type="ECO:0000313" key="2">
    <source>
        <dbReference type="Proteomes" id="UP000638648"/>
    </source>
</evidence>
<evidence type="ECO:0008006" key="3">
    <source>
        <dbReference type="Google" id="ProtNLM"/>
    </source>
</evidence>
<name>A0A927MYR8_9ACTN</name>
<reference evidence="1" key="1">
    <citation type="submission" date="2020-10" db="EMBL/GenBank/DDBJ databases">
        <title>Sequencing the genomes of 1000 actinobacteria strains.</title>
        <authorList>
            <person name="Klenk H.-P."/>
        </authorList>
    </citation>
    <scope>NUCLEOTIDE SEQUENCE</scope>
    <source>
        <strain evidence="1">DSM 45354</strain>
    </source>
</reference>